<protein>
    <submittedName>
        <fullName evidence="1">Uncharacterized protein</fullName>
    </submittedName>
</protein>
<evidence type="ECO:0000313" key="1">
    <source>
        <dbReference type="EMBL" id="KAJ1671346.1"/>
    </source>
</evidence>
<gene>
    <name evidence="1" type="ORF">EV182_007684</name>
</gene>
<evidence type="ECO:0000313" key="2">
    <source>
        <dbReference type="Proteomes" id="UP001145114"/>
    </source>
</evidence>
<proteinExistence type="predicted"/>
<organism evidence="1 2">
    <name type="scientific">Spiromyces aspiralis</name>
    <dbReference type="NCBI Taxonomy" id="68401"/>
    <lineage>
        <taxon>Eukaryota</taxon>
        <taxon>Fungi</taxon>
        <taxon>Fungi incertae sedis</taxon>
        <taxon>Zoopagomycota</taxon>
        <taxon>Kickxellomycotina</taxon>
        <taxon>Kickxellomycetes</taxon>
        <taxon>Kickxellales</taxon>
        <taxon>Kickxellaceae</taxon>
        <taxon>Spiromyces</taxon>
    </lineage>
</organism>
<reference evidence="1" key="1">
    <citation type="submission" date="2022-06" db="EMBL/GenBank/DDBJ databases">
        <title>Phylogenomic reconstructions and comparative analyses of Kickxellomycotina fungi.</title>
        <authorList>
            <person name="Reynolds N.K."/>
            <person name="Stajich J.E."/>
            <person name="Barry K."/>
            <person name="Grigoriev I.V."/>
            <person name="Crous P."/>
            <person name="Smith M.E."/>
        </authorList>
    </citation>
    <scope>NUCLEOTIDE SEQUENCE</scope>
    <source>
        <strain evidence="1">RSA 2271</strain>
    </source>
</reference>
<accession>A0ACC1HE21</accession>
<dbReference type="Proteomes" id="UP001145114">
    <property type="component" value="Unassembled WGS sequence"/>
</dbReference>
<comment type="caution">
    <text evidence="1">The sequence shown here is derived from an EMBL/GenBank/DDBJ whole genome shotgun (WGS) entry which is preliminary data.</text>
</comment>
<keyword evidence="2" id="KW-1185">Reference proteome</keyword>
<sequence>MAYCYGYLTIIEGKYLAIPNWEVLRFWTRLIADEIDSHGRPPLLQDSGRLTKSLVSGDLCEFCGRLEQHFVEYMAKVESGTREYSYHESLFMQVRCYINPSQYGCRSEFSVDSGRAGICMIPKAKGGTGILLEIKGTNKGEIMDDDRSSNSRDDDSMVDVTKPPYCHLKECLREGIEQIEKNHYLRAFTGKCSRVLVVVPAFCGEKYLVCFKSYDYDGSKWVPSADQPSAKHKSCLPPPDATVSVKCSNEDSSKKTKGSAKKTKGRGKRGRG</sequence>
<name>A0ACC1HE21_9FUNG</name>
<dbReference type="EMBL" id="JAMZIH010008796">
    <property type="protein sequence ID" value="KAJ1671346.1"/>
    <property type="molecule type" value="Genomic_DNA"/>
</dbReference>
<feature type="non-terminal residue" evidence="1">
    <location>
        <position position="272"/>
    </location>
</feature>